<evidence type="ECO:0000313" key="4">
    <source>
        <dbReference type="Proteomes" id="UP001299970"/>
    </source>
</evidence>
<dbReference type="GO" id="GO:0005524">
    <property type="term" value="F:ATP binding"/>
    <property type="evidence" value="ECO:0007669"/>
    <property type="project" value="UniProtKB-KW"/>
</dbReference>
<gene>
    <name evidence="3" type="ORF">MMF94_29970</name>
</gene>
<dbReference type="GO" id="GO:0006508">
    <property type="term" value="P:proteolysis"/>
    <property type="evidence" value="ECO:0007669"/>
    <property type="project" value="UniProtKB-KW"/>
</dbReference>
<dbReference type="Gene3D" id="1.10.1780.10">
    <property type="entry name" value="Clp, N-terminal domain"/>
    <property type="match status" value="1"/>
</dbReference>
<dbReference type="InterPro" id="IPR036628">
    <property type="entry name" value="Clp_N_dom_sf"/>
</dbReference>
<keyword evidence="3" id="KW-0645">Protease</keyword>
<name>A0ABS9TN46_9PSEU</name>
<dbReference type="RefSeq" id="WP_241040657.1">
    <property type="nucleotide sequence ID" value="NZ_BAAAJF010000032.1"/>
</dbReference>
<dbReference type="Proteomes" id="UP001299970">
    <property type="component" value="Unassembled WGS sequence"/>
</dbReference>
<reference evidence="3 4" key="1">
    <citation type="submission" date="2022-03" db="EMBL/GenBank/DDBJ databases">
        <title>Pseudonocardia alaer sp. nov., a novel actinomycete isolated from reed forest soil.</title>
        <authorList>
            <person name="Wang L."/>
        </authorList>
    </citation>
    <scope>NUCLEOTIDE SEQUENCE [LARGE SCALE GENOMIC DNA]</scope>
    <source>
        <strain evidence="3 4">Y-16303</strain>
    </source>
</reference>
<evidence type="ECO:0000259" key="2">
    <source>
        <dbReference type="PROSITE" id="PS51903"/>
    </source>
</evidence>
<evidence type="ECO:0000313" key="3">
    <source>
        <dbReference type="EMBL" id="MCH6169947.1"/>
    </source>
</evidence>
<protein>
    <submittedName>
        <fullName evidence="3">ATP-dependent Clp protease ATP-binding subunit</fullName>
    </submittedName>
</protein>
<dbReference type="InterPro" id="IPR004176">
    <property type="entry name" value="Clp_R_N"/>
</dbReference>
<dbReference type="Pfam" id="PF02861">
    <property type="entry name" value="Clp_N"/>
    <property type="match status" value="2"/>
</dbReference>
<comment type="caution">
    <text evidence="3">The sequence shown here is derived from an EMBL/GenBank/DDBJ whole genome shotgun (WGS) entry which is preliminary data.</text>
</comment>
<feature type="domain" description="Clp R" evidence="2">
    <location>
        <begin position="55"/>
        <end position="203"/>
    </location>
</feature>
<keyword evidence="3" id="KW-0067">ATP-binding</keyword>
<keyword evidence="3" id="KW-0547">Nucleotide-binding</keyword>
<dbReference type="SUPFAM" id="SSF81923">
    <property type="entry name" value="Double Clp-N motif"/>
    <property type="match status" value="1"/>
</dbReference>
<keyword evidence="3" id="KW-0378">Hydrolase</keyword>
<evidence type="ECO:0000256" key="1">
    <source>
        <dbReference type="PROSITE-ProRule" id="PRU01251"/>
    </source>
</evidence>
<dbReference type="PROSITE" id="PS51903">
    <property type="entry name" value="CLP_R"/>
    <property type="match status" value="1"/>
</dbReference>
<accession>A0ABS9TN46</accession>
<keyword evidence="1" id="KW-0677">Repeat</keyword>
<sequence length="250" mass="25972">MPKINVYLPDDLADAVKEAGIPVSAICQRSLEEAVRRVADVRAAVAGELAPEAALDRLTALTPRTRQALTLAIEQVQADAAPALDTGHILGGILSEGTNLALHVLRAADVDVDQLTRSLGSRSTPEPLSGDAADGVRRFSAPASSALQAAVTEAISLDHNYIGCEHLLLGLAAETEGIAGRALRAQGAEHKTLRRAVVAALAGYVHLRAQTVATPAAAEGLVAAAVRRELAPLAERLTALERHVGVGDRP</sequence>
<organism evidence="3 4">
    <name type="scientific">Pseudonocardia alaniniphila</name>
    <dbReference type="NCBI Taxonomy" id="75291"/>
    <lineage>
        <taxon>Bacteria</taxon>
        <taxon>Bacillati</taxon>
        <taxon>Actinomycetota</taxon>
        <taxon>Actinomycetes</taxon>
        <taxon>Pseudonocardiales</taxon>
        <taxon>Pseudonocardiaceae</taxon>
        <taxon>Pseudonocardia</taxon>
    </lineage>
</organism>
<proteinExistence type="predicted"/>
<dbReference type="EMBL" id="JAKXMK010000029">
    <property type="protein sequence ID" value="MCH6169947.1"/>
    <property type="molecule type" value="Genomic_DNA"/>
</dbReference>
<keyword evidence="4" id="KW-1185">Reference proteome</keyword>
<dbReference type="GO" id="GO:0008233">
    <property type="term" value="F:peptidase activity"/>
    <property type="evidence" value="ECO:0007669"/>
    <property type="project" value="UniProtKB-KW"/>
</dbReference>